<dbReference type="PANTHER" id="PTHR43371:SF1">
    <property type="entry name" value="RIBONUCLEOSIDE-DIPHOSPHATE REDUCTASE"/>
    <property type="match status" value="1"/>
</dbReference>
<dbReference type="EC" id="1.17.4.1" evidence="3 13"/>
<dbReference type="AlphaFoldDB" id="A0A1G2BRH9"/>
<keyword evidence="8 13" id="KW-0560">Oxidoreductase</keyword>
<evidence type="ECO:0000256" key="5">
    <source>
        <dbReference type="ARBA" id="ARBA00022628"/>
    </source>
</evidence>
<comment type="catalytic activity">
    <reaction evidence="12 13">
        <text>a 2'-deoxyribonucleoside 5'-diphosphate + [thioredoxin]-disulfide + H2O = a ribonucleoside 5'-diphosphate + [thioredoxin]-dithiol</text>
        <dbReference type="Rhea" id="RHEA:23252"/>
        <dbReference type="Rhea" id="RHEA-COMP:10698"/>
        <dbReference type="Rhea" id="RHEA-COMP:10700"/>
        <dbReference type="ChEBI" id="CHEBI:15377"/>
        <dbReference type="ChEBI" id="CHEBI:29950"/>
        <dbReference type="ChEBI" id="CHEBI:50058"/>
        <dbReference type="ChEBI" id="CHEBI:57930"/>
        <dbReference type="ChEBI" id="CHEBI:73316"/>
        <dbReference type="EC" id="1.17.4.1"/>
    </reaction>
</comment>
<dbReference type="InterPro" id="IPR013678">
    <property type="entry name" value="RNR_2_N"/>
</dbReference>
<evidence type="ECO:0000313" key="17">
    <source>
        <dbReference type="EMBL" id="OGY91775.1"/>
    </source>
</evidence>
<dbReference type="GO" id="GO:0050897">
    <property type="term" value="F:cobalt ion binding"/>
    <property type="evidence" value="ECO:0007669"/>
    <property type="project" value="InterPro"/>
</dbReference>
<comment type="similarity">
    <text evidence="2 13">Belongs to the ribonucleoside diphosphate reductase class-2 family.</text>
</comment>
<dbReference type="Proteomes" id="UP000178248">
    <property type="component" value="Unassembled WGS sequence"/>
</dbReference>
<evidence type="ECO:0000256" key="11">
    <source>
        <dbReference type="ARBA" id="ARBA00025437"/>
    </source>
</evidence>
<dbReference type="CDD" id="cd02888">
    <property type="entry name" value="RNR_II_dimer"/>
    <property type="match status" value="1"/>
</dbReference>
<evidence type="ECO:0000259" key="15">
    <source>
        <dbReference type="Pfam" id="PF08471"/>
    </source>
</evidence>
<evidence type="ECO:0000256" key="6">
    <source>
        <dbReference type="ARBA" id="ARBA00022634"/>
    </source>
</evidence>
<evidence type="ECO:0000256" key="8">
    <source>
        <dbReference type="ARBA" id="ARBA00023002"/>
    </source>
</evidence>
<dbReference type="InterPro" id="IPR029072">
    <property type="entry name" value="YebC-like"/>
</dbReference>
<gene>
    <name evidence="17" type="ORF">A3B30_01895</name>
</gene>
<evidence type="ECO:0000256" key="12">
    <source>
        <dbReference type="ARBA" id="ARBA00047754"/>
    </source>
</evidence>
<dbReference type="SUPFAM" id="SSF51998">
    <property type="entry name" value="PFL-like glycyl radical enzymes"/>
    <property type="match status" value="1"/>
</dbReference>
<keyword evidence="9" id="KW-1015">Disulfide bond</keyword>
<evidence type="ECO:0000256" key="3">
    <source>
        <dbReference type="ARBA" id="ARBA00012274"/>
    </source>
</evidence>
<evidence type="ECO:0000256" key="1">
    <source>
        <dbReference type="ARBA" id="ARBA00001922"/>
    </source>
</evidence>
<keyword evidence="6 13" id="KW-0237">DNA synthesis</keyword>
<dbReference type="GO" id="GO:0031419">
    <property type="term" value="F:cobalamin binding"/>
    <property type="evidence" value="ECO:0007669"/>
    <property type="project" value="UniProtKB-KW"/>
</dbReference>
<evidence type="ECO:0000256" key="10">
    <source>
        <dbReference type="ARBA" id="ARBA00023285"/>
    </source>
</evidence>
<evidence type="ECO:0000259" key="14">
    <source>
        <dbReference type="Pfam" id="PF02867"/>
    </source>
</evidence>
<comment type="caution">
    <text evidence="17">The sequence shown here is derived from an EMBL/GenBank/DDBJ whole genome shotgun (WGS) entry which is preliminary data.</text>
</comment>
<dbReference type="SUPFAM" id="SSF75625">
    <property type="entry name" value="YebC-like"/>
    <property type="match status" value="1"/>
</dbReference>
<dbReference type="PRINTS" id="PR01183">
    <property type="entry name" value="RIBORDTASEM1"/>
</dbReference>
<feature type="domain" description="Ribonucleotide reductase large subunit C-terminal" evidence="14">
    <location>
        <begin position="803"/>
        <end position="910"/>
    </location>
</feature>
<evidence type="ECO:0000256" key="7">
    <source>
        <dbReference type="ARBA" id="ARBA00022741"/>
    </source>
</evidence>
<feature type="domain" description="Ribonucleotide reductase large subunit C-terminal" evidence="14">
    <location>
        <begin position="201"/>
        <end position="751"/>
    </location>
</feature>
<keyword evidence="10 13" id="KW-0170">Cobalt</keyword>
<reference evidence="17 18" key="1">
    <citation type="journal article" date="2016" name="Nat. Commun.">
        <title>Thousands of microbial genomes shed light on interconnected biogeochemical processes in an aquifer system.</title>
        <authorList>
            <person name="Anantharaman K."/>
            <person name="Brown C.T."/>
            <person name="Hug L.A."/>
            <person name="Sharon I."/>
            <person name="Castelle C.J."/>
            <person name="Probst A.J."/>
            <person name="Thomas B.C."/>
            <person name="Singh A."/>
            <person name="Wilkins M.J."/>
            <person name="Karaoz U."/>
            <person name="Brodie E.L."/>
            <person name="Williams K.H."/>
            <person name="Hubbard S.S."/>
            <person name="Banfield J.F."/>
        </authorList>
    </citation>
    <scope>NUCLEOTIDE SEQUENCE [LARGE SCALE GENOMIC DNA]</scope>
</reference>
<evidence type="ECO:0000256" key="9">
    <source>
        <dbReference type="ARBA" id="ARBA00023157"/>
    </source>
</evidence>
<name>A0A1G2BRH9_9BACT</name>
<keyword evidence="5 13" id="KW-0846">Cobalamin</keyword>
<evidence type="ECO:0000259" key="16">
    <source>
        <dbReference type="Pfam" id="PF12637"/>
    </source>
</evidence>
<dbReference type="NCBIfam" id="TIGR02504">
    <property type="entry name" value="NrdJ_Z"/>
    <property type="match status" value="1"/>
</dbReference>
<sequence length="1154" mass="128011">MGARKETYRGEPVIAKNSGLKIPRYWTRAGENVYDQFTYEKRNSIIRDPDGKVIAEIKDVEVPTFWTQVATDILAQKYLRKAGVPEKNADGSVRTDEHGEPETGMETSIKQVAFRMAGCWRAWGEKYGYFYSKDDAQAYEDEMAYTLIRQLGAPNSPQWFNTGLAFAYGITGSPQGHYLVNPDTGVLELSPDSYTHPQPHACFIQAVSDNLVNEGGIFDLVTREARLFKYGSGTGSNFSNLRASGEKLAGGGKSSGMMSFLKIFDRAAGAIKSGGTTRRAAKMVVVDIDHPDAPEFISWKMREEQKVAALISGSWNTSHFLNKIMSVATKEQTTDFTKNETLKAAVQQALHRKVPLNYIVRALDLVKQGYDHMDLKEFNSHFEGEAYVTVSGQNSNNSVRVTNEFMHAVEAGRDWNLIYRTTREIAKTLPSKSLWDQINYAAWSSADPGLQFHTTANDWHTCPADGEITASNPCSEYMFLDDTACNLASINLAHFVDDKTGIFDVEAFEHAVRLWTITLEISVLMAQFPGKEIAWRSYLYRTLGLGYANLGTILMTMGIPYDSDSGRNIAAAITAIMGGVSYKTSAELAHVLGAFPRYEFNKEGMLRVMRNHRRAAYNAPVSEYEEIDIKPVGLNAKATPEYLVRAARAAWDDAVTLGERFGYRNAQTTLIAPTGTIGLVMDCDTTGVEPDFAIVKFKKLAGGGYLKIINNNIPKALRRLGYTENQIDQITRYALGHGTLKGAPTINPETLTAKGLTAQEIARLDTEVSKSFDIQFAFNTTIIPKETLSRIGFSDDTISDPTINILKELGFTSEEIREANLYVTGTMTIEGAPHLKEEHYPIFDCANRCGATGKRYIAYQAHVGMMGAVQPFLCGAISKTINMPKTASIKEVEEVHWQSWKYGLKAVALYRDGSKLSQPLNTVTDDEALLGMTAEDDVDDDMSAKVVNDAIARKLLKQDLPTQRFGFIQEARVGGHKIYLRTGEYPDGRLGEIFIDMYKEGAAYRSLVNCFAIAISKGLQYGVPLEEFIDTFTYTRFEPAGVVEGHANVKMATSLLDYIFRVLGYEYLGREDLVQIKEGTPRIAQQKAYYVGQATLPMEKQMKISKPIADHDKRDDAIRQGFTGDQCAACGSIKMKRNGSCLLCMDCGETTGCS</sequence>
<dbReference type="GO" id="GO:0004748">
    <property type="term" value="F:ribonucleoside-diphosphate reductase activity, thioredoxin disulfide as acceptor"/>
    <property type="evidence" value="ECO:0007669"/>
    <property type="project" value="UniProtKB-EC"/>
</dbReference>
<dbReference type="InterPro" id="IPR050862">
    <property type="entry name" value="RdRp_reductase_class-2"/>
</dbReference>
<dbReference type="GO" id="GO:0000166">
    <property type="term" value="F:nucleotide binding"/>
    <property type="evidence" value="ECO:0007669"/>
    <property type="project" value="UniProtKB-KW"/>
</dbReference>
<dbReference type="InterPro" id="IPR024434">
    <property type="entry name" value="TSCPD_dom"/>
</dbReference>
<dbReference type="Gene3D" id="3.20.70.20">
    <property type="match status" value="3"/>
</dbReference>
<protein>
    <recommendedName>
        <fullName evidence="4 13">Vitamin B12-dependent ribonucleotide reductase</fullName>
        <ecNumber evidence="3 13">1.17.4.1</ecNumber>
    </recommendedName>
</protein>
<dbReference type="GO" id="GO:0071897">
    <property type="term" value="P:DNA biosynthetic process"/>
    <property type="evidence" value="ECO:0007669"/>
    <property type="project" value="UniProtKB-KW"/>
</dbReference>
<feature type="domain" description="TSCPD" evidence="16">
    <location>
        <begin position="961"/>
        <end position="1064"/>
    </location>
</feature>
<evidence type="ECO:0000256" key="2">
    <source>
        <dbReference type="ARBA" id="ARBA00007405"/>
    </source>
</evidence>
<accession>A0A1G2BRH9</accession>
<evidence type="ECO:0000313" key="18">
    <source>
        <dbReference type="Proteomes" id="UP000178248"/>
    </source>
</evidence>
<dbReference type="Pfam" id="PF08471">
    <property type="entry name" value="Ribonuc_red_2_N"/>
    <property type="match status" value="1"/>
</dbReference>
<dbReference type="PANTHER" id="PTHR43371">
    <property type="entry name" value="VITAMIN B12-DEPENDENT RIBONUCLEOTIDE REDUCTASE"/>
    <property type="match status" value="1"/>
</dbReference>
<comment type="function">
    <text evidence="11 13">Catalyzes the reduction of ribonucleotides to deoxyribonucleotides. May function to provide a pool of deoxyribonucleotide precursors for DNA repair during oxygen limitation and/or for immediate growth after restoration of oxygen.</text>
</comment>
<proteinExistence type="inferred from homology"/>
<dbReference type="InterPro" id="IPR000788">
    <property type="entry name" value="RNR_lg_C"/>
</dbReference>
<dbReference type="Pfam" id="PF02867">
    <property type="entry name" value="Ribonuc_red_lgC"/>
    <property type="match status" value="2"/>
</dbReference>
<dbReference type="Pfam" id="PF12637">
    <property type="entry name" value="TSCPD"/>
    <property type="match status" value="1"/>
</dbReference>
<comment type="cofactor">
    <cofactor evidence="1 13">
        <name>adenosylcob(III)alamin</name>
        <dbReference type="ChEBI" id="CHEBI:18408"/>
    </cofactor>
</comment>
<evidence type="ECO:0000256" key="13">
    <source>
        <dbReference type="RuleBase" id="RU364064"/>
    </source>
</evidence>
<evidence type="ECO:0000256" key="4">
    <source>
        <dbReference type="ARBA" id="ARBA00014409"/>
    </source>
</evidence>
<feature type="domain" description="Ribonucleotide reductase class II vitamin B12-dependent N-terminal" evidence="15">
    <location>
        <begin position="41"/>
        <end position="150"/>
    </location>
</feature>
<keyword evidence="7 13" id="KW-0547">Nucleotide-binding</keyword>
<organism evidence="17 18">
    <name type="scientific">Candidatus Komeilibacteria bacterium RIFCSPLOWO2_01_FULL_52_15</name>
    <dbReference type="NCBI Taxonomy" id="1798551"/>
    <lineage>
        <taxon>Bacteria</taxon>
        <taxon>Candidatus Komeiliibacteriota</taxon>
    </lineage>
</organism>
<dbReference type="EMBL" id="MHKM01000012">
    <property type="protein sequence ID" value="OGY91775.1"/>
    <property type="molecule type" value="Genomic_DNA"/>
</dbReference>
<dbReference type="STRING" id="1798551.A3B30_01895"/>
<dbReference type="InterPro" id="IPR013344">
    <property type="entry name" value="RNR_NrdJ/NrdZ"/>
</dbReference>